<accession>A0A4P9ZIE6</accession>
<sequence>MGNNVLIVGPPKTGKLSIAQLLSGDLDCSTVSSKSHSGLVYQHTIETKYFKAMINLLIEEYPETRDVSPTEQNLAAFVDEIGKPEYQDLRDDLDGILFTIDLNTAADTQRLRLKQFERIRALFGDQELFYAVVGNAQKLAAKTVERLEDEIMQSGFEFVDTNASGINEFREKLGPDRLVEILESHEWTDIDSGPAAASLLPEDVARMAESLLAEGQVSFDELLVKIRAERERVKNFDPEEKERAVRDIVEDLMEHM</sequence>
<dbReference type="OrthoDB" id="10261384at2759"/>
<dbReference type="PANTHER" id="PTHR28043">
    <property type="entry name" value="INCREASED RECOMBINATION CENTERS PROTEIN 6"/>
    <property type="match status" value="1"/>
</dbReference>
<evidence type="ECO:0000313" key="5">
    <source>
        <dbReference type="EMBL" id="RKP32783.1"/>
    </source>
</evidence>
<evidence type="ECO:0000256" key="3">
    <source>
        <dbReference type="ARBA" id="ARBA00015902"/>
    </source>
</evidence>
<evidence type="ECO:0000256" key="2">
    <source>
        <dbReference type="ARBA" id="ARBA00007973"/>
    </source>
</evidence>
<keyword evidence="4" id="KW-0160">Chromosomal rearrangement</keyword>
<reference evidence="6" key="1">
    <citation type="journal article" date="2018" name="Nat. Microbiol.">
        <title>Leveraging single-cell genomics to expand the fungal tree of life.</title>
        <authorList>
            <person name="Ahrendt S.R."/>
            <person name="Quandt C.A."/>
            <person name="Ciobanu D."/>
            <person name="Clum A."/>
            <person name="Salamov A."/>
            <person name="Andreopoulos B."/>
            <person name="Cheng J.F."/>
            <person name="Woyke T."/>
            <person name="Pelin A."/>
            <person name="Henrissat B."/>
            <person name="Reynolds N.K."/>
            <person name="Benny G.L."/>
            <person name="Smith M.E."/>
            <person name="James T.Y."/>
            <person name="Grigoriev I.V."/>
        </authorList>
    </citation>
    <scope>NUCLEOTIDE SEQUENCE [LARGE SCALE GENOMIC DNA]</scope>
    <source>
        <strain evidence="6">Baker2002</strain>
    </source>
</reference>
<dbReference type="GO" id="GO:0030674">
    <property type="term" value="F:protein-macromolecule adaptor activity"/>
    <property type="evidence" value="ECO:0007669"/>
    <property type="project" value="TreeGrafter"/>
</dbReference>
<proteinExistence type="inferred from homology"/>
<keyword evidence="6" id="KW-1185">Reference proteome</keyword>
<dbReference type="PANTHER" id="PTHR28043:SF1">
    <property type="entry name" value="INCREASED RECOMBINATION CENTERS PROTEIN 6"/>
    <property type="match status" value="1"/>
</dbReference>
<organism evidence="5 6">
    <name type="scientific">Metschnikowia bicuspidata</name>
    <dbReference type="NCBI Taxonomy" id="27322"/>
    <lineage>
        <taxon>Eukaryota</taxon>
        <taxon>Fungi</taxon>
        <taxon>Dikarya</taxon>
        <taxon>Ascomycota</taxon>
        <taxon>Saccharomycotina</taxon>
        <taxon>Pichiomycetes</taxon>
        <taxon>Metschnikowiaceae</taxon>
        <taxon>Metschnikowia</taxon>
    </lineage>
</organism>
<dbReference type="SUPFAM" id="SSF52540">
    <property type="entry name" value="P-loop containing nucleoside triphosphate hydrolases"/>
    <property type="match status" value="1"/>
</dbReference>
<dbReference type="AlphaFoldDB" id="A0A4P9ZIE6"/>
<dbReference type="EMBL" id="ML004429">
    <property type="protein sequence ID" value="RKP32783.1"/>
    <property type="molecule type" value="Genomic_DNA"/>
</dbReference>
<evidence type="ECO:0000256" key="4">
    <source>
        <dbReference type="ARBA" id="ARBA00022447"/>
    </source>
</evidence>
<comment type="similarity">
    <text evidence="2">Belongs to the IRC6 family.</text>
</comment>
<evidence type="ECO:0000313" key="6">
    <source>
        <dbReference type="Proteomes" id="UP000268321"/>
    </source>
</evidence>
<dbReference type="InterPro" id="IPR027417">
    <property type="entry name" value="P-loop_NTPase"/>
</dbReference>
<dbReference type="GO" id="GO:0016192">
    <property type="term" value="P:vesicle-mediated transport"/>
    <property type="evidence" value="ECO:0007669"/>
    <property type="project" value="InterPro"/>
</dbReference>
<name>A0A4P9ZIE6_9ASCO</name>
<dbReference type="Gene3D" id="3.40.50.11960">
    <property type="match status" value="1"/>
</dbReference>
<gene>
    <name evidence="5" type="ORF">METBISCDRAFT_25356</name>
</gene>
<comment type="function">
    <text evidence="1">Involved in gross chromosomal rearrangements (GCRs) and telomere healing.</text>
</comment>
<dbReference type="Proteomes" id="UP000268321">
    <property type="component" value="Unassembled WGS sequence"/>
</dbReference>
<protein>
    <recommendedName>
        <fullName evidence="3">Increased recombination centers protein 6</fullName>
    </recommendedName>
</protein>
<dbReference type="InterPro" id="IPR034627">
    <property type="entry name" value="Irc6"/>
</dbReference>
<evidence type="ECO:0000256" key="1">
    <source>
        <dbReference type="ARBA" id="ARBA00002976"/>
    </source>
</evidence>